<name>A0AAW8NMA5_9GAMM</name>
<dbReference type="SMART" id="SM00470">
    <property type="entry name" value="ParB"/>
    <property type="match status" value="1"/>
</dbReference>
<evidence type="ECO:0000313" key="4">
    <source>
        <dbReference type="Proteomes" id="UP001259340"/>
    </source>
</evidence>
<dbReference type="RefSeq" id="WP_310654669.1">
    <property type="nucleotide sequence ID" value="NZ_JAPMLA010000001.1"/>
</dbReference>
<dbReference type="Proteomes" id="UP001271263">
    <property type="component" value="Unassembled WGS sequence"/>
</dbReference>
<dbReference type="EMBL" id="JAPMLD010000002">
    <property type="protein sequence ID" value="MDW4823737.1"/>
    <property type="molecule type" value="Genomic_DNA"/>
</dbReference>
<proteinExistence type="predicted"/>
<protein>
    <submittedName>
        <fullName evidence="2">ParB N-terminal domain-containing protein</fullName>
    </submittedName>
</protein>
<dbReference type="InterPro" id="IPR003115">
    <property type="entry name" value="ParB_N"/>
</dbReference>
<dbReference type="AlphaFoldDB" id="A0AAW8NMA5"/>
<feature type="domain" description="ParB-like N-terminal" evidence="1">
    <location>
        <begin position="57"/>
        <end position="153"/>
    </location>
</feature>
<gene>
    <name evidence="2" type="ORF">OS133_09100</name>
    <name evidence="3" type="ORF">OS134_06610</name>
</gene>
<sequence length="214" mass="24363">MEQKLIQEEINEIRRVLNKLGMPGFKLTDGDKVRIYNEVSAMLYKFVSIKHPVLNVQLVERDNVLNNDFNPNKVAPPEYKLLKHSILTDGVTMPVVVGSPDLSGYVEIIDGYHRSKLVREHTEIADSLKNYIPVVAIERKKEERISASVRHNMARGAHQVELTANLVIKLKGARWSDEKIGTELGMDPDEVLRMQQLTGLAEAFADRKYSKAWE</sequence>
<evidence type="ECO:0000259" key="1">
    <source>
        <dbReference type="SMART" id="SM00470"/>
    </source>
</evidence>
<reference evidence="3 5" key="1">
    <citation type="journal article" date="2022" name="bioRxiv">
        <title>Prophages regulate Shewanella fidelis 3313 motility and biofilm formation: implications for gut colonization dynamics in Ciona robusta.</title>
        <authorList>
            <person name="Natarajan O."/>
            <person name="Gibboney S.L."/>
            <person name="Young M.N."/>
            <person name="Lim S.J."/>
            <person name="Pluta N."/>
            <person name="Atkinson C.G."/>
            <person name="Leigh B.A."/>
            <person name="Liberti A."/>
            <person name="Kees E.D."/>
            <person name="Breitbart M."/>
            <person name="Gralnick J.A."/>
            <person name="Dishaw L.J."/>
        </authorList>
    </citation>
    <scope>NUCLEOTIDE SEQUENCE [LARGE SCALE GENOMIC DNA]</scope>
    <source>
        <strain evidence="3 5">JG4066</strain>
    </source>
</reference>
<accession>A0AAW8NMA5</accession>
<evidence type="ECO:0000313" key="5">
    <source>
        <dbReference type="Proteomes" id="UP001271263"/>
    </source>
</evidence>
<dbReference type="EMBL" id="JAPMLE010000001">
    <property type="protein sequence ID" value="MDR8523827.1"/>
    <property type="molecule type" value="Genomic_DNA"/>
</dbReference>
<dbReference type="Proteomes" id="UP001259340">
    <property type="component" value="Unassembled WGS sequence"/>
</dbReference>
<keyword evidence="5" id="KW-1185">Reference proteome</keyword>
<organism evidence="2 4">
    <name type="scientific">Shewanella fidelis</name>
    <dbReference type="NCBI Taxonomy" id="173509"/>
    <lineage>
        <taxon>Bacteria</taxon>
        <taxon>Pseudomonadati</taxon>
        <taxon>Pseudomonadota</taxon>
        <taxon>Gammaproteobacteria</taxon>
        <taxon>Alteromonadales</taxon>
        <taxon>Shewanellaceae</taxon>
        <taxon>Shewanella</taxon>
    </lineage>
</organism>
<comment type="caution">
    <text evidence="2">The sequence shown here is derived from an EMBL/GenBank/DDBJ whole genome shotgun (WGS) entry which is preliminary data.</text>
</comment>
<evidence type="ECO:0000313" key="3">
    <source>
        <dbReference type="EMBL" id="MDW4823737.1"/>
    </source>
</evidence>
<dbReference type="InterPro" id="IPR036086">
    <property type="entry name" value="ParB/Sulfiredoxin_sf"/>
</dbReference>
<reference evidence="2" key="2">
    <citation type="submission" date="2022-11" db="EMBL/GenBank/DDBJ databases">
        <title>Prophages regulate Shewanella fidelis motility and biofilm formation: implications for gut colonization dynamics in Ciona robusta.</title>
        <authorList>
            <person name="Natarajan O."/>
            <person name="Gibboney S.L."/>
            <person name="Young M.N."/>
            <person name="Lim S.J."/>
            <person name="Pluta N."/>
            <person name="Atkinson C.G.F."/>
            <person name="Leigh B.A."/>
            <person name="Liberti A."/>
            <person name="Kees E."/>
            <person name="Breitbart M."/>
            <person name="Gralnick J."/>
            <person name="Dishaw L.J."/>
        </authorList>
    </citation>
    <scope>NUCLEOTIDE SEQUENCE</scope>
    <source>
        <strain evidence="2">3313</strain>
    </source>
</reference>
<evidence type="ECO:0000313" key="2">
    <source>
        <dbReference type="EMBL" id="MDR8523827.1"/>
    </source>
</evidence>
<dbReference type="SUPFAM" id="SSF110849">
    <property type="entry name" value="ParB/Sulfiredoxin"/>
    <property type="match status" value="1"/>
</dbReference>